<gene>
    <name evidence="2" type="ORF">REJC140_03272</name>
</gene>
<feature type="region of interest" description="Disordered" evidence="1">
    <location>
        <begin position="1"/>
        <end position="72"/>
    </location>
</feature>
<feature type="compositionally biased region" description="Basic residues" evidence="1">
    <location>
        <begin position="44"/>
        <end position="53"/>
    </location>
</feature>
<name>A0ABM8PK54_9HYPH</name>
<evidence type="ECO:0000313" key="3">
    <source>
        <dbReference type="Proteomes" id="UP000606921"/>
    </source>
</evidence>
<evidence type="ECO:0000256" key="1">
    <source>
        <dbReference type="SAM" id="MobiDB-lite"/>
    </source>
</evidence>
<dbReference type="Proteomes" id="UP000606921">
    <property type="component" value="Unassembled WGS sequence"/>
</dbReference>
<dbReference type="EMBL" id="CABFWF030000010">
    <property type="protein sequence ID" value="CAD7034085.1"/>
    <property type="molecule type" value="Genomic_DNA"/>
</dbReference>
<proteinExistence type="predicted"/>
<reference evidence="2 3" key="1">
    <citation type="submission" date="2020-11" db="EMBL/GenBank/DDBJ databases">
        <authorList>
            <person name="Lassalle F."/>
        </authorList>
    </citation>
    <scope>NUCLEOTIDE SEQUENCE [LARGE SCALE GENOMIC DNA]</scope>
    <source>
        <strain evidence="2 3">JC140</strain>
    </source>
</reference>
<keyword evidence="3" id="KW-1185">Reference proteome</keyword>
<protein>
    <submittedName>
        <fullName evidence="2">Uncharacterized protein</fullName>
    </submittedName>
</protein>
<evidence type="ECO:0000313" key="2">
    <source>
        <dbReference type="EMBL" id="CAD7034085.1"/>
    </source>
</evidence>
<comment type="caution">
    <text evidence="2">The sequence shown here is derived from an EMBL/GenBank/DDBJ whole genome shotgun (WGS) entry which is preliminary data.</text>
</comment>
<feature type="compositionally biased region" description="Basic and acidic residues" evidence="1">
    <location>
        <begin position="19"/>
        <end position="43"/>
    </location>
</feature>
<sequence length="72" mass="7912">MAEDESEYGSGEARASGGRKREAEIREEQRQARAAAKLRENLLRRKAQTRARRSGAADEADGLPAAKKDESP</sequence>
<organism evidence="2 3">
    <name type="scientific">Pseudorhizobium endolithicum</name>
    <dbReference type="NCBI Taxonomy" id="1191678"/>
    <lineage>
        <taxon>Bacteria</taxon>
        <taxon>Pseudomonadati</taxon>
        <taxon>Pseudomonadota</taxon>
        <taxon>Alphaproteobacteria</taxon>
        <taxon>Hyphomicrobiales</taxon>
        <taxon>Rhizobiaceae</taxon>
        <taxon>Rhizobium/Agrobacterium group</taxon>
        <taxon>Pseudorhizobium</taxon>
    </lineage>
</organism>
<accession>A0ABM8PK54</accession>